<evidence type="ECO:0000313" key="4">
    <source>
        <dbReference type="Proteomes" id="UP001195483"/>
    </source>
</evidence>
<gene>
    <name evidence="3" type="ORF">CHS0354_003193</name>
</gene>
<keyword evidence="2" id="KW-0812">Transmembrane</keyword>
<reference evidence="3" key="3">
    <citation type="submission" date="2023-05" db="EMBL/GenBank/DDBJ databases">
        <authorList>
            <person name="Smith C.H."/>
        </authorList>
    </citation>
    <scope>NUCLEOTIDE SEQUENCE</scope>
    <source>
        <strain evidence="3">CHS0354</strain>
        <tissue evidence="3">Mantle</tissue>
    </source>
</reference>
<keyword evidence="2" id="KW-0472">Membrane</keyword>
<feature type="transmembrane region" description="Helical" evidence="2">
    <location>
        <begin position="44"/>
        <end position="62"/>
    </location>
</feature>
<proteinExistence type="predicted"/>
<feature type="compositionally biased region" description="Basic and acidic residues" evidence="1">
    <location>
        <begin position="1"/>
        <end position="15"/>
    </location>
</feature>
<evidence type="ECO:0000256" key="2">
    <source>
        <dbReference type="SAM" id="Phobius"/>
    </source>
</evidence>
<organism evidence="3 4">
    <name type="scientific">Potamilus streckersoni</name>
    <dbReference type="NCBI Taxonomy" id="2493646"/>
    <lineage>
        <taxon>Eukaryota</taxon>
        <taxon>Metazoa</taxon>
        <taxon>Spiralia</taxon>
        <taxon>Lophotrochozoa</taxon>
        <taxon>Mollusca</taxon>
        <taxon>Bivalvia</taxon>
        <taxon>Autobranchia</taxon>
        <taxon>Heteroconchia</taxon>
        <taxon>Palaeoheterodonta</taxon>
        <taxon>Unionida</taxon>
        <taxon>Unionoidea</taxon>
        <taxon>Unionidae</taxon>
        <taxon>Ambleminae</taxon>
        <taxon>Lampsilini</taxon>
        <taxon>Potamilus</taxon>
    </lineage>
</organism>
<protein>
    <submittedName>
        <fullName evidence="3">Uncharacterized protein</fullName>
    </submittedName>
</protein>
<dbReference type="EMBL" id="JAEAOA010000263">
    <property type="protein sequence ID" value="KAK3596074.1"/>
    <property type="molecule type" value="Genomic_DNA"/>
</dbReference>
<keyword evidence="4" id="KW-1185">Reference proteome</keyword>
<keyword evidence="2" id="KW-1133">Transmembrane helix</keyword>
<dbReference type="AlphaFoldDB" id="A0AAE0SQS9"/>
<reference evidence="3" key="1">
    <citation type="journal article" date="2021" name="Genome Biol. Evol.">
        <title>A High-Quality Reference Genome for a Parasitic Bivalve with Doubly Uniparental Inheritance (Bivalvia: Unionida).</title>
        <authorList>
            <person name="Smith C.H."/>
        </authorList>
    </citation>
    <scope>NUCLEOTIDE SEQUENCE</scope>
    <source>
        <strain evidence="3">CHS0354</strain>
    </source>
</reference>
<name>A0AAE0SQS9_9BIVA</name>
<reference evidence="3" key="2">
    <citation type="journal article" date="2021" name="Genome Biol. Evol.">
        <title>Developing a high-quality reference genome for a parasitic bivalve with doubly uniparental inheritance (Bivalvia: Unionida).</title>
        <authorList>
            <person name="Smith C.H."/>
        </authorList>
    </citation>
    <scope>NUCLEOTIDE SEQUENCE</scope>
    <source>
        <strain evidence="3">CHS0354</strain>
        <tissue evidence="3">Mantle</tissue>
    </source>
</reference>
<comment type="caution">
    <text evidence="3">The sequence shown here is derived from an EMBL/GenBank/DDBJ whole genome shotgun (WGS) entry which is preliminary data.</text>
</comment>
<feature type="region of interest" description="Disordered" evidence="1">
    <location>
        <begin position="1"/>
        <end position="22"/>
    </location>
</feature>
<dbReference type="Proteomes" id="UP001195483">
    <property type="component" value="Unassembled WGS sequence"/>
</dbReference>
<accession>A0AAE0SQS9</accession>
<sequence>MSKDMNEKQNLDKKSPAGINQLQDKINERKRLEFMIEKKKKRTVFWFTVSAGLALLMVRPWAWKTTHAFRLFVPVFMREKLP</sequence>
<evidence type="ECO:0000313" key="3">
    <source>
        <dbReference type="EMBL" id="KAK3596074.1"/>
    </source>
</evidence>
<evidence type="ECO:0000256" key="1">
    <source>
        <dbReference type="SAM" id="MobiDB-lite"/>
    </source>
</evidence>